<evidence type="ECO:0000313" key="1">
    <source>
        <dbReference type="EMBL" id="QJB44148.1"/>
    </source>
</evidence>
<sequence>MVNSQFNHKVMIKLQELQEQVLELPIKERWTLVQTLLASIQQETLSSIPPQPTLETLSKLDPWTQSLIGVIRLESENSEESYVNYLEEKYS</sequence>
<reference evidence="1 2" key="1">
    <citation type="submission" date="2020-04" db="EMBL/GenBank/DDBJ databases">
        <title>Genome-Wide Identification of 5-Methylcytosine Sites in Bacterial Genomes By High-Throughput Sequencing of MspJI Restriction Fragments.</title>
        <authorList>
            <person name="Wu V."/>
        </authorList>
    </citation>
    <scope>NUCLEOTIDE SEQUENCE [LARGE SCALE GENOMIC DNA]</scope>
    <source>
        <strain evidence="1 2">CCAP 1403/13f</strain>
    </source>
</reference>
<evidence type="ECO:0000313" key="2">
    <source>
        <dbReference type="Proteomes" id="UP000502433"/>
    </source>
</evidence>
<name>A0A6H2BYZ5_DOLFA</name>
<reference evidence="1 2" key="2">
    <citation type="submission" date="2020-04" db="EMBL/GenBank/DDBJ databases">
        <authorList>
            <person name="Fomenkov A."/>
            <person name="Anton B.P."/>
            <person name="Roberts R.J."/>
        </authorList>
    </citation>
    <scope>NUCLEOTIDE SEQUENCE [LARGE SCALE GENOMIC DNA]</scope>
    <source>
        <strain evidence="1 2">CCAP 1403/13f</strain>
    </source>
</reference>
<dbReference type="EMBL" id="CP051206">
    <property type="protein sequence ID" value="QJB44148.1"/>
    <property type="molecule type" value="Genomic_DNA"/>
</dbReference>
<dbReference type="AlphaFoldDB" id="A0A6H2BYZ5"/>
<dbReference type="Proteomes" id="UP000502433">
    <property type="component" value="Chromosome"/>
</dbReference>
<proteinExistence type="predicted"/>
<accession>A0A6H2BYZ5</accession>
<dbReference type="KEGG" id="dfs:HGD76_08025"/>
<gene>
    <name evidence="1" type="ORF">HGD76_08025</name>
</gene>
<organism evidence="1 2">
    <name type="scientific">Dolichospermum flos-aquae CCAP 1403/13F</name>
    <dbReference type="NCBI Taxonomy" id="315271"/>
    <lineage>
        <taxon>Bacteria</taxon>
        <taxon>Bacillati</taxon>
        <taxon>Cyanobacteriota</taxon>
        <taxon>Cyanophyceae</taxon>
        <taxon>Nostocales</taxon>
        <taxon>Aphanizomenonaceae</taxon>
        <taxon>Dolichospermum</taxon>
    </lineage>
</organism>
<protein>
    <submittedName>
        <fullName evidence="1">Uncharacterized protein</fullName>
    </submittedName>
</protein>